<dbReference type="PANTHER" id="PTHR31552">
    <property type="entry name" value="SERPENTINE RECEPTOR CLASS GAMMA"/>
    <property type="match status" value="1"/>
</dbReference>
<keyword evidence="2" id="KW-1185">Reference proteome</keyword>
<dbReference type="Proteomes" id="UP000005239">
    <property type="component" value="Unassembled WGS sequence"/>
</dbReference>
<reference evidence="2" key="1">
    <citation type="journal article" date="2008" name="Nat. Genet.">
        <title>The Pristionchus pacificus genome provides a unique perspective on nematode lifestyle and parasitism.</title>
        <authorList>
            <person name="Dieterich C."/>
            <person name="Clifton S.W."/>
            <person name="Schuster L.N."/>
            <person name="Chinwalla A."/>
            <person name="Delehaunty K."/>
            <person name="Dinkelacker I."/>
            <person name="Fulton L."/>
            <person name="Fulton R."/>
            <person name="Godfrey J."/>
            <person name="Minx P."/>
            <person name="Mitreva M."/>
            <person name="Roeseler W."/>
            <person name="Tian H."/>
            <person name="Witte H."/>
            <person name="Yang S.P."/>
            <person name="Wilson R.K."/>
            <person name="Sommer R.J."/>
        </authorList>
    </citation>
    <scope>NUCLEOTIDE SEQUENCE [LARGE SCALE GENOMIC DNA]</scope>
    <source>
        <strain evidence="2">PS312</strain>
    </source>
</reference>
<dbReference type="AlphaFoldDB" id="A0A2A6CPY5"/>
<name>A0A2A6CPY5_PRIPA</name>
<dbReference type="EnsemblMetazoa" id="PPA27047.1">
    <property type="protein sequence ID" value="PPA27047.1"/>
    <property type="gene ID" value="WBGene00116601"/>
</dbReference>
<dbReference type="PANTHER" id="PTHR31552:SF31">
    <property type="entry name" value="SERPENTINE RECEPTOR CLASS GAMMA"/>
    <property type="match status" value="1"/>
</dbReference>
<reference evidence="1" key="2">
    <citation type="submission" date="2022-06" db="UniProtKB">
        <authorList>
            <consortium name="EnsemblMetazoa"/>
        </authorList>
    </citation>
    <scope>IDENTIFICATION</scope>
    <source>
        <strain evidence="1">PS312</strain>
    </source>
</reference>
<proteinExistence type="predicted"/>
<organism evidence="1 2">
    <name type="scientific">Pristionchus pacificus</name>
    <name type="common">Parasitic nematode worm</name>
    <dbReference type="NCBI Taxonomy" id="54126"/>
    <lineage>
        <taxon>Eukaryota</taxon>
        <taxon>Metazoa</taxon>
        <taxon>Ecdysozoa</taxon>
        <taxon>Nematoda</taxon>
        <taxon>Chromadorea</taxon>
        <taxon>Rhabditida</taxon>
        <taxon>Rhabditina</taxon>
        <taxon>Diplogasteromorpha</taxon>
        <taxon>Diplogasteroidea</taxon>
        <taxon>Neodiplogasteridae</taxon>
        <taxon>Pristionchus</taxon>
    </lineage>
</organism>
<accession>A0A8R1UJ33</accession>
<sequence length="248" mass="27368">MSDLVLLAEVLECTCMLLYVVLIIRIGLSRICGLLSVVSFMVGLLVALTPPMAWILKVLWVINLVGAIGSILGKLIIVIHRYSVLRSSSLAENKWSRSLVYRLVGVQFLVPCTSSISVHFYNFKYEQKEGKDVVVSFSNVGLVTSKYITTTAYVIYVVASVVLSILTSRSLARLSTMVGEAVWGITSFMQFTDAANAIWPFYPYVNGLATYTAPVILVICSSKVRGLFLPKTWRLPSTVYTTQSTETA</sequence>
<protein>
    <submittedName>
        <fullName evidence="1">G protein-coupled receptor</fullName>
    </submittedName>
</protein>
<gene>
    <name evidence="1" type="primary">WBGene00116601</name>
</gene>
<accession>A0A2A6CPY5</accession>
<evidence type="ECO:0000313" key="1">
    <source>
        <dbReference type="EnsemblMetazoa" id="PPA27047.1"/>
    </source>
</evidence>
<evidence type="ECO:0000313" key="2">
    <source>
        <dbReference type="Proteomes" id="UP000005239"/>
    </source>
</evidence>